<dbReference type="PANTHER" id="PTHR43581">
    <property type="entry name" value="ATP/GTP PHOSPHATASE"/>
    <property type="match status" value="1"/>
</dbReference>
<proteinExistence type="predicted"/>
<dbReference type="Pfam" id="PF13304">
    <property type="entry name" value="AAA_21"/>
    <property type="match status" value="1"/>
</dbReference>
<gene>
    <name evidence="2" type="ORF">P0082_09935</name>
</gene>
<organism evidence="2 3">
    <name type="scientific">Candidatus Haliotispira prima</name>
    <dbReference type="NCBI Taxonomy" id="3034016"/>
    <lineage>
        <taxon>Bacteria</taxon>
        <taxon>Pseudomonadati</taxon>
        <taxon>Spirochaetota</taxon>
        <taxon>Spirochaetia</taxon>
        <taxon>Spirochaetales</taxon>
        <taxon>Spirochaetaceae</taxon>
        <taxon>Candidatus Haliotispira</taxon>
    </lineage>
</organism>
<dbReference type="PANTHER" id="PTHR43581:SF2">
    <property type="entry name" value="EXCINUCLEASE ATPASE SUBUNIT"/>
    <property type="match status" value="1"/>
</dbReference>
<evidence type="ECO:0000313" key="2">
    <source>
        <dbReference type="EMBL" id="WGK68794.1"/>
    </source>
</evidence>
<dbReference type="InterPro" id="IPR003959">
    <property type="entry name" value="ATPase_AAA_core"/>
</dbReference>
<dbReference type="Gene3D" id="3.40.50.300">
    <property type="entry name" value="P-loop containing nucleotide triphosphate hydrolases"/>
    <property type="match status" value="1"/>
</dbReference>
<accession>A0ABY8MFN5</accession>
<feature type="domain" description="ATPase AAA-type core" evidence="1">
    <location>
        <begin position="17"/>
        <end position="312"/>
    </location>
</feature>
<dbReference type="Proteomes" id="UP001228690">
    <property type="component" value="Chromosome"/>
</dbReference>
<name>A0ABY8MFN5_9SPIO</name>
<evidence type="ECO:0000313" key="3">
    <source>
        <dbReference type="Proteomes" id="UP001228690"/>
    </source>
</evidence>
<dbReference type="InterPro" id="IPR027417">
    <property type="entry name" value="P-loop_NTPase"/>
</dbReference>
<dbReference type="RefSeq" id="WP_326926980.1">
    <property type="nucleotide sequence ID" value="NZ_CP123443.1"/>
</dbReference>
<protein>
    <submittedName>
        <fullName evidence="2">AAA family ATPase</fullName>
    </submittedName>
</protein>
<dbReference type="EMBL" id="CP123443">
    <property type="protein sequence ID" value="WGK68794.1"/>
    <property type="molecule type" value="Genomic_DNA"/>
</dbReference>
<keyword evidence="3" id="KW-1185">Reference proteome</keyword>
<evidence type="ECO:0000259" key="1">
    <source>
        <dbReference type="Pfam" id="PF13304"/>
    </source>
</evidence>
<sequence length="331" mass="37146">MPKLSGDPDMQVMGSENGLGKTSLIECCALLLMCLSVKESHFELENGPRSIDVPDLLIRAGADVAEIKGDITIGEEKVRIGMGIDRSGSVNINGGSWGLKWFEDNFTDANRDVDELINTICGFSSNPVIEHSFLLFHSYRKVQEGNPELGTMIRDSETIRPLRIRRRTRSLSTLKLLILRLLMNKADLFEFTTGDESNDGTLDQLNELVKFYAGGTISKLRPSAENTVDFRITPVNGGKSLTFDGLSSGQKEIISTLFLIWYHTKDNPTVVFIDEPELHLNAQWHRSFVNRLIELAPRNQYVMATHSEDIMDSVSEDRRILLLNDKENAND</sequence>
<dbReference type="InterPro" id="IPR051396">
    <property type="entry name" value="Bact_Antivir_Def_Nuclease"/>
</dbReference>
<reference evidence="2 3" key="1">
    <citation type="submission" date="2023-04" db="EMBL/GenBank/DDBJ databases">
        <title>Spirochaete genome identified in red abalone sample constitutes a novel genus.</title>
        <authorList>
            <person name="Sharma S.P."/>
            <person name="Purcell C.M."/>
            <person name="Hyde J.R."/>
            <person name="Severin A.J."/>
        </authorList>
    </citation>
    <scope>NUCLEOTIDE SEQUENCE [LARGE SCALE GENOMIC DNA]</scope>
    <source>
        <strain evidence="2 3">SP-2023</strain>
    </source>
</reference>
<dbReference type="SUPFAM" id="SSF52540">
    <property type="entry name" value="P-loop containing nucleoside triphosphate hydrolases"/>
    <property type="match status" value="1"/>
</dbReference>